<protein>
    <submittedName>
        <fullName evidence="2">Nucleotidyltransferase domain-containing protein</fullName>
        <ecNumber evidence="2">2.7.7.-</ecNumber>
    </submittedName>
</protein>
<dbReference type="RefSeq" id="WP_301723914.1">
    <property type="nucleotide sequence ID" value="NZ_JAUJWV010000001.1"/>
</dbReference>
<keyword evidence="3" id="KW-1185">Reference proteome</keyword>
<dbReference type="EMBL" id="JAUJWV010000001">
    <property type="protein sequence ID" value="MDN7242417.1"/>
    <property type="molecule type" value="Genomic_DNA"/>
</dbReference>
<dbReference type="EC" id="2.7.7.-" evidence="2"/>
<dbReference type="Gene3D" id="3.30.460.10">
    <property type="entry name" value="Beta Polymerase, domain 2"/>
    <property type="match status" value="1"/>
</dbReference>
<evidence type="ECO:0000259" key="1">
    <source>
        <dbReference type="Pfam" id="PF13228"/>
    </source>
</evidence>
<evidence type="ECO:0000313" key="2">
    <source>
        <dbReference type="EMBL" id="MDN7242417.1"/>
    </source>
</evidence>
<dbReference type="Pfam" id="PF13228">
    <property type="entry name" value="DUF4037"/>
    <property type="match status" value="1"/>
</dbReference>
<dbReference type="InterPro" id="IPR025117">
    <property type="entry name" value="DUF4037"/>
</dbReference>
<feature type="domain" description="DUF4037" evidence="1">
    <location>
        <begin position="132"/>
        <end position="209"/>
    </location>
</feature>
<dbReference type="CDD" id="cd05403">
    <property type="entry name" value="NT_KNTase_like"/>
    <property type="match status" value="1"/>
</dbReference>
<keyword evidence="2" id="KW-0808">Transferase</keyword>
<dbReference type="Proteomes" id="UP001172055">
    <property type="component" value="Unassembled WGS sequence"/>
</dbReference>
<sequence>MNSHSKWRLDFAQQISRKLEGVAGVRAVMVGGSVARGYSDVYSDLEILVYWDEMPSVETQRSIAKNLNALHRYPVIDHGHESALLINGFPVDIWHRPLATEEASINKVLRGYSTSLDESNVLDTLRFGVPLYGGEMIQPWKNRIEAYPTELAVCILKEQLPNFHLRQLQFAVLRDNPNAVYSMLSSIQTSVFVILLALNRSYFPTFKWMFKRLDDLPLAPKSIGVRLRQMYRESPAVAAVQLHEVLTETLALVQQQHPHLNTEIAQYGLDQLPPKAFDEKILHTEADKKGKRR</sequence>
<evidence type="ECO:0000313" key="3">
    <source>
        <dbReference type="Proteomes" id="UP001172055"/>
    </source>
</evidence>
<dbReference type="InterPro" id="IPR043519">
    <property type="entry name" value="NT_sf"/>
</dbReference>
<comment type="caution">
    <text evidence="2">The sequence shown here is derived from an EMBL/GenBank/DDBJ whole genome shotgun (WGS) entry which is preliminary data.</text>
</comment>
<gene>
    <name evidence="2" type="ORF">QWY14_11440</name>
</gene>
<dbReference type="GO" id="GO:0016779">
    <property type="term" value="F:nucleotidyltransferase activity"/>
    <property type="evidence" value="ECO:0007669"/>
    <property type="project" value="UniProtKB-KW"/>
</dbReference>
<name>A0ABT8N3F6_9BACL</name>
<keyword evidence="2" id="KW-0548">Nucleotidyltransferase</keyword>
<accession>A0ABT8N3F6</accession>
<organism evidence="2 3">
    <name type="scientific">Planococcus shixiaomingii</name>
    <dbReference type="NCBI Taxonomy" id="3058393"/>
    <lineage>
        <taxon>Bacteria</taxon>
        <taxon>Bacillati</taxon>
        <taxon>Bacillota</taxon>
        <taxon>Bacilli</taxon>
        <taxon>Bacillales</taxon>
        <taxon>Caryophanaceae</taxon>
        <taxon>Planococcus</taxon>
    </lineage>
</organism>
<proteinExistence type="predicted"/>
<reference evidence="2 3" key="1">
    <citation type="submission" date="2023-06" db="EMBL/GenBank/DDBJ databases">
        <title>Novel species in genus Planococcus.</title>
        <authorList>
            <person name="Ning S."/>
        </authorList>
    </citation>
    <scope>NUCLEOTIDE SEQUENCE [LARGE SCALE GENOMIC DNA]</scope>
    <source>
        <strain evidence="2 3">N028</strain>
    </source>
</reference>
<dbReference type="SUPFAM" id="SSF81301">
    <property type="entry name" value="Nucleotidyltransferase"/>
    <property type="match status" value="1"/>
</dbReference>